<reference evidence="2 3" key="1">
    <citation type="submission" date="2018-05" db="EMBL/GenBank/DDBJ databases">
        <title>Complete Genome Sequences of Extremely Thermoacidophilic, Metal-Mobilizing Type-Strain Members of the Archaeal Family Sulfolobaceae: Acidianus brierleyi DSM-1651T, Acidianus sulfidivorans DSM-18786T, Metallosphaera hakonensis DSM-7519T, and Metallosphaera prunae DSM-10039T.</title>
        <authorList>
            <person name="Counts J.A."/>
            <person name="Kelly R.M."/>
        </authorList>
    </citation>
    <scope>NUCLEOTIDE SEQUENCE [LARGE SCALE GENOMIC DNA]</scope>
    <source>
        <strain evidence="2 3">DSM 1651</strain>
    </source>
</reference>
<dbReference type="AlphaFoldDB" id="A0A2U9ICC4"/>
<dbReference type="KEGG" id="abri:DFR85_02565"/>
<dbReference type="Proteomes" id="UP000248044">
    <property type="component" value="Chromosome"/>
</dbReference>
<gene>
    <name evidence="2" type="ORF">DFR85_02565</name>
</gene>
<dbReference type="EMBL" id="CP029289">
    <property type="protein sequence ID" value="AWR93663.1"/>
    <property type="molecule type" value="Genomic_DNA"/>
</dbReference>
<sequence>MKFLTLIEIFLRQTRFYLLTTIFFLILLPIAFLLDFSKSYFSTSVVAGTLTLYIFIDGFLSISQQISFMKHDGHITLLYTSGAPKWMVGLALAFLTTITSIPLIIILVILAENIVKIDVNWLGLAITAFISLLVSSFMGLDLGLSLDQRKVNQLSQVLSFGLSFFAATFIPFYVLPLYFKIPTLLEPTTYVAQELRYNLDGQLNILWYIGISIYAIIFLIIYMYVRRKP</sequence>
<evidence type="ECO:0008006" key="4">
    <source>
        <dbReference type="Google" id="ProtNLM"/>
    </source>
</evidence>
<feature type="transmembrane region" description="Helical" evidence="1">
    <location>
        <begin position="40"/>
        <end position="60"/>
    </location>
</feature>
<keyword evidence="3" id="KW-1185">Reference proteome</keyword>
<accession>A0A2U9ICC4</accession>
<keyword evidence="1" id="KW-0812">Transmembrane</keyword>
<proteinExistence type="predicted"/>
<dbReference type="GeneID" id="36831003"/>
<name>A0A2U9ICC4_9CREN</name>
<feature type="transmembrane region" description="Helical" evidence="1">
    <location>
        <begin position="16"/>
        <end position="34"/>
    </location>
</feature>
<evidence type="ECO:0000313" key="3">
    <source>
        <dbReference type="Proteomes" id="UP000248044"/>
    </source>
</evidence>
<evidence type="ECO:0000256" key="1">
    <source>
        <dbReference type="SAM" id="Phobius"/>
    </source>
</evidence>
<organism evidence="2 3">
    <name type="scientific">Acidianus brierleyi</name>
    <dbReference type="NCBI Taxonomy" id="41673"/>
    <lineage>
        <taxon>Archaea</taxon>
        <taxon>Thermoproteota</taxon>
        <taxon>Thermoprotei</taxon>
        <taxon>Sulfolobales</taxon>
        <taxon>Sulfolobaceae</taxon>
        <taxon>Acidianus</taxon>
    </lineage>
</organism>
<feature type="transmembrane region" description="Helical" evidence="1">
    <location>
        <begin position="86"/>
        <end position="109"/>
    </location>
</feature>
<keyword evidence="1" id="KW-0472">Membrane</keyword>
<feature type="transmembrane region" description="Helical" evidence="1">
    <location>
        <begin position="157"/>
        <end position="179"/>
    </location>
</feature>
<protein>
    <recommendedName>
        <fullName evidence="4">ABC transporter permease</fullName>
    </recommendedName>
</protein>
<evidence type="ECO:0000313" key="2">
    <source>
        <dbReference type="EMBL" id="AWR93663.1"/>
    </source>
</evidence>
<feature type="transmembrane region" description="Helical" evidence="1">
    <location>
        <begin position="121"/>
        <end position="145"/>
    </location>
</feature>
<keyword evidence="1" id="KW-1133">Transmembrane helix</keyword>
<dbReference type="RefSeq" id="WP_110269547.1">
    <property type="nucleotide sequence ID" value="NZ_CP029289.2"/>
</dbReference>
<feature type="transmembrane region" description="Helical" evidence="1">
    <location>
        <begin position="205"/>
        <end position="225"/>
    </location>
</feature>
<dbReference type="OrthoDB" id="42455at2157"/>